<dbReference type="InterPro" id="IPR000863">
    <property type="entry name" value="Sulfotransferase_dom"/>
</dbReference>
<dbReference type="AlphaFoldDB" id="A0A1E2S2Q5"/>
<dbReference type="EMBL" id="MASI01000001">
    <property type="protein sequence ID" value="ODA68724.1"/>
    <property type="molecule type" value="Genomic_DNA"/>
</dbReference>
<dbReference type="PANTHER" id="PTHR10605:SF56">
    <property type="entry name" value="BIFUNCTIONAL HEPARAN SULFATE N-DEACETYLASE_N-SULFOTRANSFERASE"/>
    <property type="match status" value="1"/>
</dbReference>
<evidence type="ECO:0000256" key="2">
    <source>
        <dbReference type="ARBA" id="ARBA00023180"/>
    </source>
</evidence>
<evidence type="ECO:0000259" key="4">
    <source>
        <dbReference type="Pfam" id="PF00685"/>
    </source>
</evidence>
<keyword evidence="3" id="KW-0175">Coiled coil</keyword>
<proteinExistence type="predicted"/>
<evidence type="ECO:0000256" key="3">
    <source>
        <dbReference type="SAM" id="Coils"/>
    </source>
</evidence>
<protein>
    <submittedName>
        <fullName evidence="5">Sulfotransferase domain protein</fullName>
    </submittedName>
</protein>
<evidence type="ECO:0000256" key="1">
    <source>
        <dbReference type="ARBA" id="ARBA00022679"/>
    </source>
</evidence>
<dbReference type="InterPro" id="IPR027417">
    <property type="entry name" value="P-loop_NTPase"/>
</dbReference>
<evidence type="ECO:0000313" key="5">
    <source>
        <dbReference type="EMBL" id="ODA68724.1"/>
    </source>
</evidence>
<dbReference type="STRING" id="1177755.A7A08_00556"/>
<sequence length="280" mass="32280">MYVPTDYCIVGFPKCATTALARLFEAHPDCHLAKLNGRYESPYFRLGDLDPSSDYKRGKINGHKYAAYANSLEQMDRIYTSNPDALFVFCVRSSRSVLFSWWKMHRRVAHRNLPHHPINQDEERRHFHLNCTPEEYFARFASLWMRYGEKIERFRDRFPDGRFSVVSQERLARDPSGVMRNLLGTLGVEATSQYLESLPAGHEAKGDKIRKEISLSADVSRKLKQLDEELDAVLETLPQQQNLTTHAQPPQRLKPLSLLRGLIGRRSRSDAQGERISSES</sequence>
<dbReference type="GO" id="GO:0008146">
    <property type="term" value="F:sulfotransferase activity"/>
    <property type="evidence" value="ECO:0007669"/>
    <property type="project" value="InterPro"/>
</dbReference>
<comment type="caution">
    <text evidence="5">The sequence shown here is derived from an EMBL/GenBank/DDBJ whole genome shotgun (WGS) entry which is preliminary data.</text>
</comment>
<dbReference type="Gene3D" id="3.40.50.300">
    <property type="entry name" value="P-loop containing nucleotide triphosphate hydrolases"/>
    <property type="match status" value="1"/>
</dbReference>
<feature type="domain" description="Sulfotransferase" evidence="4">
    <location>
        <begin position="4"/>
        <end position="197"/>
    </location>
</feature>
<feature type="coiled-coil region" evidence="3">
    <location>
        <begin position="216"/>
        <end position="243"/>
    </location>
</feature>
<dbReference type="RefSeq" id="WP_069093968.1">
    <property type="nucleotide sequence ID" value="NZ_MASI01000001.1"/>
</dbReference>
<evidence type="ECO:0000313" key="6">
    <source>
        <dbReference type="Proteomes" id="UP000095087"/>
    </source>
</evidence>
<keyword evidence="6" id="KW-1185">Reference proteome</keyword>
<dbReference type="SUPFAM" id="SSF52540">
    <property type="entry name" value="P-loop containing nucleoside triphosphate hydrolases"/>
    <property type="match status" value="1"/>
</dbReference>
<keyword evidence="1 5" id="KW-0808">Transferase</keyword>
<accession>A0A1E2S2Q5</accession>
<dbReference type="Proteomes" id="UP000095087">
    <property type="component" value="Unassembled WGS sequence"/>
</dbReference>
<reference evidence="5 6" key="1">
    <citation type="submission" date="2016-07" db="EMBL/GenBank/DDBJ databases">
        <title>Draft genome sequence of Methyloligella halotolerans C2T (VKM B-2706T=CCUG 61687T=DSM 25045T), a halotolerant polyhydroxybutyrate accumulating methylotroph.</title>
        <authorList>
            <person name="Vasilenko O.V."/>
            <person name="Doronina N.V."/>
            <person name="Poroshina M.N."/>
            <person name="Tarlachkov S.V."/>
            <person name="Trotsenko Y.A."/>
        </authorList>
    </citation>
    <scope>NUCLEOTIDE SEQUENCE [LARGE SCALE GENOMIC DNA]</scope>
    <source>
        <strain evidence="5 6">VKM B-2706</strain>
    </source>
</reference>
<dbReference type="InterPro" id="IPR037359">
    <property type="entry name" value="NST/OST"/>
</dbReference>
<gene>
    <name evidence="5" type="ORF">A7A08_00556</name>
</gene>
<name>A0A1E2S2Q5_9HYPH</name>
<keyword evidence="2" id="KW-0325">Glycoprotein</keyword>
<organism evidence="5 6">
    <name type="scientific">Methyloligella halotolerans</name>
    <dbReference type="NCBI Taxonomy" id="1177755"/>
    <lineage>
        <taxon>Bacteria</taxon>
        <taxon>Pseudomonadati</taxon>
        <taxon>Pseudomonadota</taxon>
        <taxon>Alphaproteobacteria</taxon>
        <taxon>Hyphomicrobiales</taxon>
        <taxon>Hyphomicrobiaceae</taxon>
        <taxon>Methyloligella</taxon>
    </lineage>
</organism>
<dbReference type="Pfam" id="PF00685">
    <property type="entry name" value="Sulfotransfer_1"/>
    <property type="match status" value="1"/>
</dbReference>
<dbReference type="PANTHER" id="PTHR10605">
    <property type="entry name" value="HEPARAN SULFATE SULFOTRANSFERASE"/>
    <property type="match status" value="1"/>
</dbReference>
<dbReference type="OrthoDB" id="981508at2"/>